<keyword evidence="2" id="KW-1185">Reference proteome</keyword>
<accession>A0A8S1GQ68</accession>
<evidence type="ECO:0000313" key="2">
    <source>
        <dbReference type="Proteomes" id="UP000835052"/>
    </source>
</evidence>
<evidence type="ECO:0000313" key="1">
    <source>
        <dbReference type="EMBL" id="CAD6185399.1"/>
    </source>
</evidence>
<sequence>MLDELRQAEGQLPSDFGDEASVCRKDVDVVQLELDVAVAPTNLAFIVLTTSHLPLYFWAYGIFFQRLAPYCLPSESHYY</sequence>
<gene>
    <name evidence="1" type="ORF">CAUJ_LOCUS1318</name>
</gene>
<dbReference type="EMBL" id="CAJGYM010000002">
    <property type="protein sequence ID" value="CAD6185399.1"/>
    <property type="molecule type" value="Genomic_DNA"/>
</dbReference>
<proteinExistence type="predicted"/>
<reference evidence="1" key="1">
    <citation type="submission" date="2020-10" db="EMBL/GenBank/DDBJ databases">
        <authorList>
            <person name="Kikuchi T."/>
        </authorList>
    </citation>
    <scope>NUCLEOTIDE SEQUENCE</scope>
    <source>
        <strain evidence="1">NKZ352</strain>
    </source>
</reference>
<protein>
    <submittedName>
        <fullName evidence="1">Uncharacterized protein</fullName>
    </submittedName>
</protein>
<comment type="caution">
    <text evidence="1">The sequence shown here is derived from an EMBL/GenBank/DDBJ whole genome shotgun (WGS) entry which is preliminary data.</text>
</comment>
<organism evidence="1 2">
    <name type="scientific">Caenorhabditis auriculariae</name>
    <dbReference type="NCBI Taxonomy" id="2777116"/>
    <lineage>
        <taxon>Eukaryota</taxon>
        <taxon>Metazoa</taxon>
        <taxon>Ecdysozoa</taxon>
        <taxon>Nematoda</taxon>
        <taxon>Chromadorea</taxon>
        <taxon>Rhabditida</taxon>
        <taxon>Rhabditina</taxon>
        <taxon>Rhabditomorpha</taxon>
        <taxon>Rhabditoidea</taxon>
        <taxon>Rhabditidae</taxon>
        <taxon>Peloderinae</taxon>
        <taxon>Caenorhabditis</taxon>
    </lineage>
</organism>
<dbReference type="AlphaFoldDB" id="A0A8S1GQ68"/>
<name>A0A8S1GQ68_9PELO</name>
<dbReference type="Proteomes" id="UP000835052">
    <property type="component" value="Unassembled WGS sequence"/>
</dbReference>